<evidence type="ECO:0000313" key="3">
    <source>
        <dbReference type="Proteomes" id="UP000238479"/>
    </source>
</evidence>
<evidence type="ECO:0000256" key="1">
    <source>
        <dbReference type="SAM" id="MobiDB-lite"/>
    </source>
</evidence>
<dbReference type="Gramene" id="PRQ24180">
    <property type="protein sequence ID" value="PRQ24180"/>
    <property type="gene ID" value="RchiOBHm_Chr6g0269571"/>
</dbReference>
<comment type="caution">
    <text evidence="2">The sequence shown here is derived from an EMBL/GenBank/DDBJ whole genome shotgun (WGS) entry which is preliminary data.</text>
</comment>
<feature type="compositionally biased region" description="Low complexity" evidence="1">
    <location>
        <begin position="35"/>
        <end position="48"/>
    </location>
</feature>
<feature type="region of interest" description="Disordered" evidence="1">
    <location>
        <begin position="23"/>
        <end position="60"/>
    </location>
</feature>
<sequence>MPLPPLSPSRYPMPSEAFSTLTNLSLCAPPPPAPSRSTPSASTPATAPHAFGTCLSLDPP</sequence>
<dbReference type="EMBL" id="PDCK01000044">
    <property type="protein sequence ID" value="PRQ24180.1"/>
    <property type="molecule type" value="Genomic_DNA"/>
</dbReference>
<name>A0A2P6PQI8_ROSCH</name>
<protein>
    <submittedName>
        <fullName evidence="2">Uncharacterized protein</fullName>
    </submittedName>
</protein>
<evidence type="ECO:0000313" key="2">
    <source>
        <dbReference type="EMBL" id="PRQ24180.1"/>
    </source>
</evidence>
<reference evidence="2 3" key="1">
    <citation type="journal article" date="2018" name="Nat. Genet.">
        <title>The Rosa genome provides new insights in the design of modern roses.</title>
        <authorList>
            <person name="Bendahmane M."/>
        </authorList>
    </citation>
    <scope>NUCLEOTIDE SEQUENCE [LARGE SCALE GENOMIC DNA]</scope>
    <source>
        <strain evidence="3">cv. Old Blush</strain>
    </source>
</reference>
<dbReference type="AlphaFoldDB" id="A0A2P6PQI8"/>
<organism evidence="2 3">
    <name type="scientific">Rosa chinensis</name>
    <name type="common">China rose</name>
    <dbReference type="NCBI Taxonomy" id="74649"/>
    <lineage>
        <taxon>Eukaryota</taxon>
        <taxon>Viridiplantae</taxon>
        <taxon>Streptophyta</taxon>
        <taxon>Embryophyta</taxon>
        <taxon>Tracheophyta</taxon>
        <taxon>Spermatophyta</taxon>
        <taxon>Magnoliopsida</taxon>
        <taxon>eudicotyledons</taxon>
        <taxon>Gunneridae</taxon>
        <taxon>Pentapetalae</taxon>
        <taxon>rosids</taxon>
        <taxon>fabids</taxon>
        <taxon>Rosales</taxon>
        <taxon>Rosaceae</taxon>
        <taxon>Rosoideae</taxon>
        <taxon>Rosoideae incertae sedis</taxon>
        <taxon>Rosa</taxon>
    </lineage>
</organism>
<dbReference type="Proteomes" id="UP000238479">
    <property type="component" value="Chromosome 6"/>
</dbReference>
<gene>
    <name evidence="2" type="ORF">RchiOBHm_Chr6g0269571</name>
</gene>
<keyword evidence="3" id="KW-1185">Reference proteome</keyword>
<accession>A0A2P6PQI8</accession>
<proteinExistence type="predicted"/>